<sequence>LWYDVVKPILDHLGYLNRPSTGELPHITWCPTGAVSFLPLHAAGDYDQPGSRVFDHVISSYTPTLAALLTSTPTVLDRGPQVLAIGQAATPGHSPLPGTTRELEHVKAHIQDRALYSEFEGDQATTTAVLDAMEQHEWVHLACHAHQNVSDPTKSGFFLHDGTLDLAAINRRSFKNKGLAFLSACQTAAGDEKLPDEAIHLASGMLMAGYPSVIATMWSVVDDDAPFVADKVYAQLMPDGRIGNGEAGKALHHAVAVLREEVGEKEFGRWVPYIHIGS</sequence>
<dbReference type="AlphaFoldDB" id="A0A8H3BLT1"/>
<name>A0A8H3BLT1_9AGAM</name>
<organism evidence="2 3">
    <name type="scientific">Rhizoctonia solani</name>
    <dbReference type="NCBI Taxonomy" id="456999"/>
    <lineage>
        <taxon>Eukaryota</taxon>
        <taxon>Fungi</taxon>
        <taxon>Dikarya</taxon>
        <taxon>Basidiomycota</taxon>
        <taxon>Agaricomycotina</taxon>
        <taxon>Agaricomycetes</taxon>
        <taxon>Cantharellales</taxon>
        <taxon>Ceratobasidiaceae</taxon>
        <taxon>Rhizoctonia</taxon>
    </lineage>
</organism>
<dbReference type="InterPro" id="IPR024983">
    <property type="entry name" value="CHAT_dom"/>
</dbReference>
<dbReference type="EMBL" id="CAJMWS010000714">
    <property type="protein sequence ID" value="CAE6460116.1"/>
    <property type="molecule type" value="Genomic_DNA"/>
</dbReference>
<evidence type="ECO:0000259" key="1">
    <source>
        <dbReference type="Pfam" id="PF12770"/>
    </source>
</evidence>
<dbReference type="Pfam" id="PF12770">
    <property type="entry name" value="CHAT"/>
    <property type="match status" value="1"/>
</dbReference>
<feature type="domain" description="CHAT" evidence="1">
    <location>
        <begin position="2"/>
        <end position="278"/>
    </location>
</feature>
<dbReference type="Proteomes" id="UP000663846">
    <property type="component" value="Unassembled WGS sequence"/>
</dbReference>
<reference evidence="2" key="1">
    <citation type="submission" date="2021-01" db="EMBL/GenBank/DDBJ databases">
        <authorList>
            <person name="Kaushik A."/>
        </authorList>
    </citation>
    <scope>NUCLEOTIDE SEQUENCE</scope>
    <source>
        <strain evidence="2">AG1-1C</strain>
    </source>
</reference>
<evidence type="ECO:0000313" key="2">
    <source>
        <dbReference type="EMBL" id="CAE6460116.1"/>
    </source>
</evidence>
<protein>
    <recommendedName>
        <fullName evidence="1">CHAT domain-containing protein</fullName>
    </recommendedName>
</protein>
<gene>
    <name evidence="2" type="ORF">RDB_LOCUS158090</name>
</gene>
<comment type="caution">
    <text evidence="2">The sequence shown here is derived from an EMBL/GenBank/DDBJ whole genome shotgun (WGS) entry which is preliminary data.</text>
</comment>
<evidence type="ECO:0000313" key="3">
    <source>
        <dbReference type="Proteomes" id="UP000663846"/>
    </source>
</evidence>
<proteinExistence type="predicted"/>
<dbReference type="OrthoDB" id="428577at2759"/>
<feature type="non-terminal residue" evidence="2">
    <location>
        <position position="278"/>
    </location>
</feature>
<accession>A0A8H3BLT1</accession>